<dbReference type="InterPro" id="IPR000504">
    <property type="entry name" value="RRM_dom"/>
</dbReference>
<organism evidence="2 3">
    <name type="scientific">Miscanthus lutarioriparius</name>
    <dbReference type="NCBI Taxonomy" id="422564"/>
    <lineage>
        <taxon>Eukaryota</taxon>
        <taxon>Viridiplantae</taxon>
        <taxon>Streptophyta</taxon>
        <taxon>Embryophyta</taxon>
        <taxon>Tracheophyta</taxon>
        <taxon>Spermatophyta</taxon>
        <taxon>Magnoliopsida</taxon>
        <taxon>Liliopsida</taxon>
        <taxon>Poales</taxon>
        <taxon>Poaceae</taxon>
        <taxon>PACMAD clade</taxon>
        <taxon>Panicoideae</taxon>
        <taxon>Andropogonodae</taxon>
        <taxon>Andropogoneae</taxon>
        <taxon>Saccharinae</taxon>
        <taxon>Miscanthus</taxon>
    </lineage>
</organism>
<keyword evidence="3" id="KW-1185">Reference proteome</keyword>
<reference evidence="2" key="1">
    <citation type="submission" date="2020-10" db="EMBL/GenBank/DDBJ databases">
        <authorList>
            <person name="Han B."/>
            <person name="Lu T."/>
            <person name="Zhao Q."/>
            <person name="Huang X."/>
            <person name="Zhao Y."/>
        </authorList>
    </citation>
    <scope>NUCLEOTIDE SEQUENCE</scope>
</reference>
<dbReference type="Gene3D" id="3.30.70.330">
    <property type="match status" value="2"/>
</dbReference>
<accession>A0A811PLU4</accession>
<dbReference type="InterPro" id="IPR012677">
    <property type="entry name" value="Nucleotide-bd_a/b_plait_sf"/>
</dbReference>
<dbReference type="EMBL" id="CAJGYO010000007">
    <property type="protein sequence ID" value="CAD6246974.1"/>
    <property type="molecule type" value="Genomic_DNA"/>
</dbReference>
<feature type="domain" description="RRM" evidence="1">
    <location>
        <begin position="64"/>
        <end position="115"/>
    </location>
</feature>
<protein>
    <recommendedName>
        <fullName evidence="1">RRM domain-containing protein</fullName>
    </recommendedName>
</protein>
<dbReference type="AlphaFoldDB" id="A0A811PLU4"/>
<proteinExistence type="predicted"/>
<dbReference type="Proteomes" id="UP000604825">
    <property type="component" value="Unassembled WGS sequence"/>
</dbReference>
<gene>
    <name evidence="2" type="ORF">NCGR_LOCUS31206</name>
</gene>
<evidence type="ECO:0000313" key="2">
    <source>
        <dbReference type="EMBL" id="CAD6246974.1"/>
    </source>
</evidence>
<evidence type="ECO:0000313" key="3">
    <source>
        <dbReference type="Proteomes" id="UP000604825"/>
    </source>
</evidence>
<dbReference type="SUPFAM" id="SSF54928">
    <property type="entry name" value="RNA-binding domain, RBD"/>
    <property type="match status" value="1"/>
</dbReference>
<dbReference type="InterPro" id="IPR035979">
    <property type="entry name" value="RBD_domain_sf"/>
</dbReference>
<evidence type="ECO:0000259" key="1">
    <source>
        <dbReference type="Pfam" id="PF00076"/>
    </source>
</evidence>
<comment type="caution">
    <text evidence="2">The sequence shown here is derived from an EMBL/GenBank/DDBJ whole genome shotgun (WGS) entry which is preliminary data.</text>
</comment>
<name>A0A811PLU4_9POAL</name>
<dbReference type="OrthoDB" id="691709at2759"/>
<dbReference type="GO" id="GO:0003723">
    <property type="term" value="F:RNA binding"/>
    <property type="evidence" value="ECO:0007669"/>
    <property type="project" value="InterPro"/>
</dbReference>
<sequence>MQFDRPRNAGVRNEQTKPGLVETSFSSSSINRAAKPEKMVQYDRSSLALSRAVVIDGRKEWCHALRDLFKEISGVLDISFSSTKRCAVVHFTTSVAAQMALYQLTGCCLMGRPLKFAWFDKKSYDLNRDALPVMELLPGRVPHTVCVVGFDTSLSITHIRSMLRSHFRRNRLLSGRIITPENPDCTSTGKAFVRFNSHTDLVAALERDGLDLGDGHKNCVSLNGLSC</sequence>
<dbReference type="CDD" id="cd00590">
    <property type="entry name" value="RRM_SF"/>
    <property type="match status" value="1"/>
</dbReference>
<dbReference type="Pfam" id="PF00076">
    <property type="entry name" value="RRM_1"/>
    <property type="match status" value="1"/>
</dbReference>